<dbReference type="PANTHER" id="PTHR33336:SF3">
    <property type="entry name" value="ABM DOMAIN-CONTAINING PROTEIN"/>
    <property type="match status" value="1"/>
</dbReference>
<accession>A0A1H9JAU5</accession>
<name>A0A1H9JAU5_9PSED</name>
<evidence type="ECO:0000313" key="3">
    <source>
        <dbReference type="EMBL" id="SEQ83903.1"/>
    </source>
</evidence>
<reference evidence="2 5" key="2">
    <citation type="submission" date="2024-01" db="EMBL/GenBank/DDBJ databases">
        <title>Unpublished Manusciprt.</title>
        <authorList>
            <person name="Duman M."/>
            <person name="Valdes E.G."/>
            <person name="Ajmi N."/>
            <person name="Altun S."/>
            <person name="Saticioglu I.B."/>
        </authorList>
    </citation>
    <scope>NUCLEOTIDE SEQUENCE [LARGE SCALE GENOMIC DNA]</scope>
    <source>
        <strain evidence="2 5">139P</strain>
    </source>
</reference>
<dbReference type="GeneID" id="93677457"/>
<dbReference type="Gene3D" id="3.30.70.100">
    <property type="match status" value="1"/>
</dbReference>
<feature type="domain" description="ABM" evidence="1">
    <location>
        <begin position="3"/>
        <end position="91"/>
    </location>
</feature>
<evidence type="ECO:0000313" key="5">
    <source>
        <dbReference type="Proteomes" id="UP001329505"/>
    </source>
</evidence>
<dbReference type="InterPro" id="IPR007138">
    <property type="entry name" value="ABM_dom"/>
</dbReference>
<keyword evidence="2" id="KW-0560">Oxidoreductase</keyword>
<evidence type="ECO:0000313" key="2">
    <source>
        <dbReference type="EMBL" id="MEE1879260.1"/>
    </source>
</evidence>
<dbReference type="GO" id="GO:0004497">
    <property type="term" value="F:monooxygenase activity"/>
    <property type="evidence" value="ECO:0007669"/>
    <property type="project" value="UniProtKB-KW"/>
</dbReference>
<dbReference type="RefSeq" id="WP_094011086.1">
    <property type="nucleotide sequence ID" value="NZ_CP128543.1"/>
</dbReference>
<dbReference type="Proteomes" id="UP000199221">
    <property type="component" value="Unassembled WGS sequence"/>
</dbReference>
<evidence type="ECO:0000259" key="1">
    <source>
        <dbReference type="PROSITE" id="PS51725"/>
    </source>
</evidence>
<evidence type="ECO:0000313" key="4">
    <source>
        <dbReference type="Proteomes" id="UP000199221"/>
    </source>
</evidence>
<keyword evidence="5" id="KW-1185">Reference proteome</keyword>
<dbReference type="EC" id="1.-.-.-" evidence="2"/>
<reference evidence="3 4" key="1">
    <citation type="submission" date="2016-10" db="EMBL/GenBank/DDBJ databases">
        <authorList>
            <person name="de Groot N.N."/>
        </authorList>
    </citation>
    <scope>NUCLEOTIDE SEQUENCE [LARGE SCALE GENOMIC DNA]</scope>
    <source>
        <strain evidence="3 4">LMG 27941</strain>
    </source>
</reference>
<dbReference type="Pfam" id="PF03992">
    <property type="entry name" value="ABM"/>
    <property type="match status" value="1"/>
</dbReference>
<proteinExistence type="predicted"/>
<dbReference type="AlphaFoldDB" id="A0A1H9JAU5"/>
<gene>
    <name evidence="3" type="ORF">SAMN05216230_10443</name>
    <name evidence="2" type="ORF">V0R55_03735</name>
</gene>
<dbReference type="EMBL" id="FOEQ01000004">
    <property type="protein sequence ID" value="SEQ83903.1"/>
    <property type="molecule type" value="Genomic_DNA"/>
</dbReference>
<protein>
    <submittedName>
        <fullName evidence="2 3">Quinol monooxygenase</fullName>
        <ecNumber evidence="2">1.-.-.-</ecNumber>
    </submittedName>
</protein>
<dbReference type="EMBL" id="JAZDQQ010000002">
    <property type="protein sequence ID" value="MEE1879260.1"/>
    <property type="molecule type" value="Genomic_DNA"/>
</dbReference>
<dbReference type="Proteomes" id="UP001329505">
    <property type="component" value="Unassembled WGS sequence"/>
</dbReference>
<dbReference type="SUPFAM" id="SSF54909">
    <property type="entry name" value="Dimeric alpha+beta barrel"/>
    <property type="match status" value="1"/>
</dbReference>
<dbReference type="InterPro" id="IPR011008">
    <property type="entry name" value="Dimeric_a/b-barrel"/>
</dbReference>
<dbReference type="InterPro" id="IPR050744">
    <property type="entry name" value="AI-2_Isomerase_LsrG"/>
</dbReference>
<dbReference type="PANTHER" id="PTHR33336">
    <property type="entry name" value="QUINOL MONOOXYGENASE YGIN-RELATED"/>
    <property type="match status" value="1"/>
</dbReference>
<sequence>MTIAIFATIQPHPEHREVTEQALRLMVGQTRAEPGNLRYDLFVREGEVLAFELFELYVDAAAVEAHRNSAHYQAYRAASAGWLAAPTQVQLAHGLDIAPFN</sequence>
<dbReference type="PROSITE" id="PS51725">
    <property type="entry name" value="ABM"/>
    <property type="match status" value="1"/>
</dbReference>
<organism evidence="3 4">
    <name type="scientific">Pseudomonas soli</name>
    <dbReference type="NCBI Taxonomy" id="1306993"/>
    <lineage>
        <taxon>Bacteria</taxon>
        <taxon>Pseudomonadati</taxon>
        <taxon>Pseudomonadota</taxon>
        <taxon>Gammaproteobacteria</taxon>
        <taxon>Pseudomonadales</taxon>
        <taxon>Pseudomonadaceae</taxon>
        <taxon>Pseudomonas</taxon>
    </lineage>
</organism>
<keyword evidence="3" id="KW-0503">Monooxygenase</keyword>